<dbReference type="AlphaFoldDB" id="A0A932FVP5"/>
<dbReference type="GO" id="GO:0042709">
    <property type="term" value="C:succinate-CoA ligase complex"/>
    <property type="evidence" value="ECO:0007669"/>
    <property type="project" value="TreeGrafter"/>
</dbReference>
<keyword evidence="1" id="KW-0547">Nucleotide-binding</keyword>
<evidence type="ECO:0000259" key="2">
    <source>
        <dbReference type="PROSITE" id="PS50975"/>
    </source>
</evidence>
<name>A0A932FVP5_UNCTE</name>
<keyword evidence="3" id="KW-0436">Ligase</keyword>
<organism evidence="3 4">
    <name type="scientific">Tectimicrobiota bacterium</name>
    <dbReference type="NCBI Taxonomy" id="2528274"/>
    <lineage>
        <taxon>Bacteria</taxon>
        <taxon>Pseudomonadati</taxon>
        <taxon>Nitrospinota/Tectimicrobiota group</taxon>
        <taxon>Candidatus Tectimicrobiota</taxon>
    </lineage>
</organism>
<evidence type="ECO:0000313" key="4">
    <source>
        <dbReference type="Proteomes" id="UP000769766"/>
    </source>
</evidence>
<dbReference type="EMBL" id="JACPRF010000033">
    <property type="protein sequence ID" value="MBI2875472.1"/>
    <property type="molecule type" value="Genomic_DNA"/>
</dbReference>
<proteinExistence type="predicted"/>
<dbReference type="InterPro" id="IPR013650">
    <property type="entry name" value="ATP-grasp_succ-CoA_synth-type"/>
</dbReference>
<keyword evidence="1" id="KW-0067">ATP-binding</keyword>
<dbReference type="Gene3D" id="3.30.470.20">
    <property type="entry name" value="ATP-grasp fold, B domain"/>
    <property type="match status" value="1"/>
</dbReference>
<protein>
    <submittedName>
        <fullName evidence="3">Acetate--CoA ligase family protein</fullName>
    </submittedName>
</protein>
<dbReference type="GO" id="GO:0006099">
    <property type="term" value="P:tricarboxylic acid cycle"/>
    <property type="evidence" value="ECO:0007669"/>
    <property type="project" value="TreeGrafter"/>
</dbReference>
<dbReference type="PANTHER" id="PTHR11815:SF10">
    <property type="entry name" value="SUCCINATE--COA LIGASE [GDP-FORMING] SUBUNIT BETA, MITOCHONDRIAL"/>
    <property type="match status" value="1"/>
</dbReference>
<evidence type="ECO:0000313" key="3">
    <source>
        <dbReference type="EMBL" id="MBI2875472.1"/>
    </source>
</evidence>
<dbReference type="Gene3D" id="3.30.1490.20">
    <property type="entry name" value="ATP-grasp fold, A domain"/>
    <property type="match status" value="1"/>
</dbReference>
<dbReference type="GO" id="GO:0004775">
    <property type="term" value="F:succinate-CoA ligase (ADP-forming) activity"/>
    <property type="evidence" value="ECO:0007669"/>
    <property type="project" value="TreeGrafter"/>
</dbReference>
<dbReference type="SUPFAM" id="SSF56059">
    <property type="entry name" value="Glutathione synthetase ATP-binding domain-like"/>
    <property type="match status" value="1"/>
</dbReference>
<dbReference type="PROSITE" id="PS50975">
    <property type="entry name" value="ATP_GRASP"/>
    <property type="match status" value="1"/>
</dbReference>
<dbReference type="GO" id="GO:0005524">
    <property type="term" value="F:ATP binding"/>
    <property type="evidence" value="ECO:0007669"/>
    <property type="project" value="UniProtKB-UniRule"/>
</dbReference>
<evidence type="ECO:0000256" key="1">
    <source>
        <dbReference type="PROSITE-ProRule" id="PRU00409"/>
    </source>
</evidence>
<gene>
    <name evidence="3" type="ORF">HYY20_01165</name>
</gene>
<comment type="caution">
    <text evidence="3">The sequence shown here is derived from an EMBL/GenBank/DDBJ whole genome shotgun (WGS) entry which is preliminary data.</text>
</comment>
<sequence>MRLYEYESKKILQAWGIPIPSGSLLASPEEIGEVGEVVLKAQVLTGGRQKAGGVLFAQGPAEARQQARQLFEAEIRGHRVERLLMEAKVEVEREYFLGVTYHTSRKVPLVLFSRQGGVEVEAVAQRGAGGIFQRSFDLLEGFPEYRARELLVEAGLKGEELMKLVGPLQRMVALFLEMDATLAEINPLARTRDGRYLALDCHLEIEEDALSRHPELESR</sequence>
<accession>A0A932FVP5</accession>
<dbReference type="PANTHER" id="PTHR11815">
    <property type="entry name" value="SUCCINYL-COA SYNTHETASE BETA CHAIN"/>
    <property type="match status" value="1"/>
</dbReference>
<feature type="domain" description="ATP-grasp" evidence="2">
    <location>
        <begin position="9"/>
        <end position="214"/>
    </location>
</feature>
<dbReference type="Pfam" id="PF08442">
    <property type="entry name" value="ATP-grasp_2"/>
    <property type="match status" value="1"/>
</dbReference>
<dbReference type="GO" id="GO:0046872">
    <property type="term" value="F:metal ion binding"/>
    <property type="evidence" value="ECO:0007669"/>
    <property type="project" value="InterPro"/>
</dbReference>
<dbReference type="InterPro" id="IPR011761">
    <property type="entry name" value="ATP-grasp"/>
</dbReference>
<dbReference type="Proteomes" id="UP000769766">
    <property type="component" value="Unassembled WGS sequence"/>
</dbReference>
<dbReference type="GO" id="GO:0006104">
    <property type="term" value="P:succinyl-CoA metabolic process"/>
    <property type="evidence" value="ECO:0007669"/>
    <property type="project" value="TreeGrafter"/>
</dbReference>
<dbReference type="InterPro" id="IPR013815">
    <property type="entry name" value="ATP_grasp_subdomain_1"/>
</dbReference>
<reference evidence="3" key="1">
    <citation type="submission" date="2020-07" db="EMBL/GenBank/DDBJ databases">
        <title>Huge and variable diversity of episymbiotic CPR bacteria and DPANN archaea in groundwater ecosystems.</title>
        <authorList>
            <person name="He C.Y."/>
            <person name="Keren R."/>
            <person name="Whittaker M."/>
            <person name="Farag I.F."/>
            <person name="Doudna J."/>
            <person name="Cate J.H.D."/>
            <person name="Banfield J.F."/>
        </authorList>
    </citation>
    <scope>NUCLEOTIDE SEQUENCE</scope>
    <source>
        <strain evidence="3">NC_groundwater_672_Ag_B-0.1um_62_36</strain>
    </source>
</reference>